<comment type="pathway">
    <text evidence="5">Amino-sugar metabolism; 1,6-anhydro-N-acetylmuramate degradation.</text>
</comment>
<evidence type="ECO:0000256" key="2">
    <source>
        <dbReference type="ARBA" id="ARBA00023239"/>
    </source>
</evidence>
<evidence type="ECO:0000256" key="12">
    <source>
        <dbReference type="HAMAP-Rule" id="MF_00068"/>
    </source>
</evidence>
<dbReference type="Pfam" id="PF22645">
    <property type="entry name" value="GKRP_SIS_N"/>
    <property type="match status" value="1"/>
</dbReference>
<dbReference type="EMBL" id="MUYF01000003">
    <property type="protein sequence ID" value="OOL80814.1"/>
    <property type="molecule type" value="Genomic_DNA"/>
</dbReference>
<keyword evidence="3 12" id="KW-0119">Carbohydrate metabolism</keyword>
<feature type="active site" evidence="12">
    <location>
        <position position="115"/>
    </location>
</feature>
<evidence type="ECO:0000313" key="14">
    <source>
        <dbReference type="Proteomes" id="UP000190409"/>
    </source>
</evidence>
<evidence type="ECO:0000256" key="3">
    <source>
        <dbReference type="ARBA" id="ARBA00023277"/>
    </source>
</evidence>
<dbReference type="AlphaFoldDB" id="A0A1S8KM50"/>
<dbReference type="UniPathway" id="UPA00342"/>
<dbReference type="GO" id="GO:0097367">
    <property type="term" value="F:carbohydrate derivative binding"/>
    <property type="evidence" value="ECO:0007669"/>
    <property type="project" value="InterPro"/>
</dbReference>
<dbReference type="GO" id="GO:0009254">
    <property type="term" value="P:peptidoglycan turnover"/>
    <property type="evidence" value="ECO:0007669"/>
    <property type="project" value="TreeGrafter"/>
</dbReference>
<keyword evidence="2 12" id="KW-0456">Lyase</keyword>
<evidence type="ECO:0000256" key="1">
    <source>
        <dbReference type="ARBA" id="ARBA00011738"/>
    </source>
</evidence>
<evidence type="ECO:0000256" key="11">
    <source>
        <dbReference type="ARBA" id="ARBA00084049"/>
    </source>
</evidence>
<dbReference type="PANTHER" id="PTHR10088">
    <property type="entry name" value="GLUCOKINASE REGULATORY PROTEIN"/>
    <property type="match status" value="1"/>
</dbReference>
<evidence type="ECO:0000256" key="9">
    <source>
        <dbReference type="ARBA" id="ARBA00070061"/>
    </source>
</evidence>
<dbReference type="SUPFAM" id="SSF53697">
    <property type="entry name" value="SIS domain"/>
    <property type="match status" value="1"/>
</dbReference>
<comment type="subunit">
    <text evidence="1 12">Homodimer.</text>
</comment>
<dbReference type="InterPro" id="IPR001347">
    <property type="entry name" value="SIS_dom"/>
</dbReference>
<dbReference type="InterPro" id="IPR005488">
    <property type="entry name" value="Etherase_MurQ"/>
</dbReference>
<dbReference type="Proteomes" id="UP000190409">
    <property type="component" value="Unassembled WGS sequence"/>
</dbReference>
<dbReference type="NCBIfam" id="TIGR00274">
    <property type="entry name" value="N-acetylmuramic acid 6-phosphate etherase"/>
    <property type="match status" value="1"/>
</dbReference>
<dbReference type="Gene3D" id="3.40.50.10490">
    <property type="entry name" value="Glucose-6-phosphate isomerase like protein, domain 1"/>
    <property type="match status" value="1"/>
</dbReference>
<gene>
    <name evidence="12" type="primary">murQ</name>
    <name evidence="13" type="ORF">BWX42_02620</name>
</gene>
<dbReference type="GO" id="GO:0016803">
    <property type="term" value="F:ether hydrolase activity"/>
    <property type="evidence" value="ECO:0007669"/>
    <property type="project" value="TreeGrafter"/>
</dbReference>
<accession>A0A1S8KM50</accession>
<evidence type="ECO:0000313" key="13">
    <source>
        <dbReference type="EMBL" id="OOL80814.1"/>
    </source>
</evidence>
<proteinExistence type="inferred from homology"/>
<dbReference type="Pfam" id="PF20741">
    <property type="entry name" value="GKRP-like_C"/>
    <property type="match status" value="1"/>
</dbReference>
<organism evidence="13 14">
    <name type="scientific">Dolosigranulum pigrum</name>
    <dbReference type="NCBI Taxonomy" id="29394"/>
    <lineage>
        <taxon>Bacteria</taxon>
        <taxon>Bacillati</taxon>
        <taxon>Bacillota</taxon>
        <taxon>Bacilli</taxon>
        <taxon>Lactobacillales</taxon>
        <taxon>Carnobacteriaceae</taxon>
        <taxon>Dolosigranulum</taxon>
    </lineage>
</organism>
<dbReference type="CDD" id="cd05007">
    <property type="entry name" value="SIS_Etherase"/>
    <property type="match status" value="1"/>
</dbReference>
<comment type="similarity">
    <text evidence="7 12">Belongs to the GCKR-like family. MurNAc-6-P etherase subfamily.</text>
</comment>
<comment type="pathway">
    <text evidence="6">Cell wall biogenesis.</text>
</comment>
<comment type="pathway">
    <text evidence="12">Amino-sugar metabolism; N-acetylmuramate degradation.</text>
</comment>
<comment type="function">
    <text evidence="12">Specifically catalyzes the cleavage of the D-lactyl ether substituent of MurNAc 6-phosphate, producing GlcNAc 6-phosphate and D-lactate.</text>
</comment>
<dbReference type="GO" id="GO:0046348">
    <property type="term" value="P:amino sugar catabolic process"/>
    <property type="evidence" value="ECO:0007669"/>
    <property type="project" value="InterPro"/>
</dbReference>
<dbReference type="RefSeq" id="WP_004636293.1">
    <property type="nucleotide sequence ID" value="NZ_CBCRTD010000001.1"/>
</dbReference>
<dbReference type="HAMAP" id="MF_00068">
    <property type="entry name" value="MurQ"/>
    <property type="match status" value="1"/>
</dbReference>
<dbReference type="OrthoDB" id="9813395at2"/>
<feature type="active site" description="Proton donor" evidence="12">
    <location>
        <position position="84"/>
    </location>
</feature>
<dbReference type="FunFam" id="1.10.8.1080:FF:000001">
    <property type="entry name" value="N-acetylmuramic acid 6-phosphate etherase"/>
    <property type="match status" value="1"/>
</dbReference>
<comment type="miscellaneous">
    <text evidence="12">A lyase-type mechanism (elimination/hydration) is suggested for the cleavage of the lactyl ether bond of MurNAc 6-phosphate, with the formation of an alpha,beta-unsaturated aldehyde intermediate with (E)-stereochemistry, followed by the syn addition of water to give product.</text>
</comment>
<dbReference type="NCBIfam" id="NF003915">
    <property type="entry name" value="PRK05441.1"/>
    <property type="match status" value="1"/>
</dbReference>
<dbReference type="GO" id="GO:0097173">
    <property type="term" value="P:N-acetylmuramic acid catabolic process"/>
    <property type="evidence" value="ECO:0007669"/>
    <property type="project" value="UniProtKB-UniPathway"/>
</dbReference>
<dbReference type="PROSITE" id="PS01272">
    <property type="entry name" value="GCKR"/>
    <property type="match status" value="1"/>
</dbReference>
<dbReference type="PANTHER" id="PTHR10088:SF4">
    <property type="entry name" value="GLUCOKINASE REGULATORY PROTEIN"/>
    <property type="match status" value="1"/>
</dbReference>
<evidence type="ECO:0000256" key="7">
    <source>
        <dbReference type="ARBA" id="ARBA00061234"/>
    </source>
</evidence>
<dbReference type="InterPro" id="IPR040190">
    <property type="entry name" value="MURQ/GCKR"/>
</dbReference>
<evidence type="ECO:0000256" key="4">
    <source>
        <dbReference type="ARBA" id="ARBA00051747"/>
    </source>
</evidence>
<reference evidence="13 14" key="1">
    <citation type="submission" date="2017-01" db="EMBL/GenBank/DDBJ databases">
        <title>Complete Genome Sequence of Dolosigranulum pigrum isolated from a Patient with interstitial lung disease.</title>
        <authorList>
            <person name="Mukhopadhyay R."/>
            <person name="Joaquin J."/>
            <person name="Hogue R."/>
            <person name="Fitzgerald S."/>
            <person name="Jospin G."/>
            <person name="Eisen J.A."/>
            <person name="Chaturvedi V."/>
        </authorList>
    </citation>
    <scope>NUCLEOTIDE SEQUENCE [LARGE SCALE GENOMIC DNA]</scope>
    <source>
        <strain evidence="13 14">15S00348</strain>
    </source>
</reference>
<dbReference type="GO" id="GO:0016835">
    <property type="term" value="F:carbon-oxygen lyase activity"/>
    <property type="evidence" value="ECO:0007669"/>
    <property type="project" value="UniProtKB-UniRule"/>
</dbReference>
<dbReference type="GeneID" id="42694557"/>
<comment type="catalytic activity">
    <reaction evidence="4 12">
        <text>N-acetyl-D-muramate 6-phosphate + H2O = N-acetyl-D-glucosamine 6-phosphate + (R)-lactate</text>
        <dbReference type="Rhea" id="RHEA:26410"/>
        <dbReference type="ChEBI" id="CHEBI:15377"/>
        <dbReference type="ChEBI" id="CHEBI:16004"/>
        <dbReference type="ChEBI" id="CHEBI:57513"/>
        <dbReference type="ChEBI" id="CHEBI:58722"/>
        <dbReference type="EC" id="4.2.1.126"/>
    </reaction>
</comment>
<protein>
    <recommendedName>
        <fullName evidence="9 12">N-acetylmuramic acid 6-phosphate etherase</fullName>
        <shortName evidence="12">MurNAc-6-P etherase</shortName>
        <ecNumber evidence="8 12">4.2.1.126</ecNumber>
    </recommendedName>
    <alternativeName>
        <fullName evidence="11 12">N-acetylmuramic acid 6-phosphate hydrolase</fullName>
    </alternativeName>
    <alternativeName>
        <fullName evidence="10 12">N-acetylmuramic acid 6-phosphate lyase</fullName>
    </alternativeName>
</protein>
<evidence type="ECO:0000256" key="8">
    <source>
        <dbReference type="ARBA" id="ARBA00067056"/>
    </source>
</evidence>
<sequence>MVNINQLVTEQRNNKTQDLDIMSVHEALKVMNEEDYKVLDSIKGSLDDIEKAIHLVIKQLKDNGRLIYMGAGTSGRLGVLDASECPPTFGTDKERVIGLIAGGQDAFTEAIEGSEDSENAGKSDLQGISISSNDVCIGLAASGRTPYVVGGLKYARSLGVPTISIACNPDAIISQLSDISIEAVVGPEVLTGSTRLKAGTAQKLILNMISTLSMVGIGKVYQNLMVDVQLSNEKLHSRAEKIVQDATDADIDKVRTALKESSGSTKIAIVMLLLGINNKEAQQKLNSNSGFVRQTLMEGTDNNG</sequence>
<evidence type="ECO:0000256" key="6">
    <source>
        <dbReference type="ARBA" id="ARBA00060672"/>
    </source>
</evidence>
<name>A0A1S8KM50_9LACT</name>
<evidence type="ECO:0000256" key="5">
    <source>
        <dbReference type="ARBA" id="ARBA00060595"/>
    </source>
</evidence>
<evidence type="ECO:0000256" key="10">
    <source>
        <dbReference type="ARBA" id="ARBA00077905"/>
    </source>
</evidence>
<dbReference type="InterPro" id="IPR005486">
    <property type="entry name" value="Glucokinase_regulatory_CS"/>
</dbReference>
<dbReference type="FunFam" id="3.40.50.10490:FF:000014">
    <property type="entry name" value="N-acetylmuramic acid 6-phosphate etherase"/>
    <property type="match status" value="1"/>
</dbReference>
<dbReference type="NCBIfam" id="NF009222">
    <property type="entry name" value="PRK12570.1"/>
    <property type="match status" value="1"/>
</dbReference>
<dbReference type="PROSITE" id="PS51464">
    <property type="entry name" value="SIS"/>
    <property type="match status" value="1"/>
</dbReference>
<dbReference type="Gene3D" id="1.10.8.1080">
    <property type="match status" value="1"/>
</dbReference>
<comment type="caution">
    <text evidence="13">The sequence shown here is derived from an EMBL/GenBank/DDBJ whole genome shotgun (WGS) entry which is preliminary data.</text>
</comment>
<dbReference type="EC" id="4.2.1.126" evidence="8 12"/>
<dbReference type="InterPro" id="IPR046348">
    <property type="entry name" value="SIS_dom_sf"/>
</dbReference>